<sequence length="166" mass="17471">MNHPHRYRVDVEWTGNRGSGTSGYRAYGRDHVIRIEGKPEIAGSSDPAFRGDAARHNPEDMLVAALCACHMLSYLHMATVAGVVVTAYADAAEGTMQAGGDGGRFTGVVLRPTVTISAASDPAKAEAAHEAAHHACFIAHSVNFPVRCEPRIVVEPGIGTRAPGLG</sequence>
<evidence type="ECO:0000313" key="1">
    <source>
        <dbReference type="EMBL" id="PWK87667.1"/>
    </source>
</evidence>
<keyword evidence="2" id="KW-1185">Reference proteome</keyword>
<dbReference type="Pfam" id="PF02566">
    <property type="entry name" value="OsmC"/>
    <property type="match status" value="1"/>
</dbReference>
<comment type="caution">
    <text evidence="1">The sequence shown here is derived from an EMBL/GenBank/DDBJ whole genome shotgun (WGS) entry which is preliminary data.</text>
</comment>
<dbReference type="PANTHER" id="PTHR42830">
    <property type="entry name" value="OSMOTICALLY INDUCIBLE FAMILY PROTEIN"/>
    <property type="match status" value="1"/>
</dbReference>
<dbReference type="SUPFAM" id="SSF82784">
    <property type="entry name" value="OsmC-like"/>
    <property type="match status" value="1"/>
</dbReference>
<dbReference type="InterPro" id="IPR015946">
    <property type="entry name" value="KH_dom-like_a/b"/>
</dbReference>
<name>A0A316I4R4_9GAMM</name>
<proteinExistence type="predicted"/>
<dbReference type="EMBL" id="QGHC01000006">
    <property type="protein sequence ID" value="PWK87667.1"/>
    <property type="molecule type" value="Genomic_DNA"/>
</dbReference>
<dbReference type="Gene3D" id="3.30.300.20">
    <property type="match status" value="1"/>
</dbReference>
<dbReference type="InterPro" id="IPR052707">
    <property type="entry name" value="OsmC_Ohr_Peroxiredoxin"/>
</dbReference>
<accession>A0A316I4R4</accession>
<organism evidence="1 2">
    <name type="scientific">Fulvimonas soli</name>
    <dbReference type="NCBI Taxonomy" id="155197"/>
    <lineage>
        <taxon>Bacteria</taxon>
        <taxon>Pseudomonadati</taxon>
        <taxon>Pseudomonadota</taxon>
        <taxon>Gammaproteobacteria</taxon>
        <taxon>Lysobacterales</taxon>
        <taxon>Rhodanobacteraceae</taxon>
        <taxon>Fulvimonas</taxon>
    </lineage>
</organism>
<dbReference type="OrthoDB" id="9795405at2"/>
<protein>
    <submittedName>
        <fullName evidence="1">Organic hydroperoxide reductase OsmC/OhrA</fullName>
    </submittedName>
</protein>
<dbReference type="RefSeq" id="WP_109723484.1">
    <property type="nucleotide sequence ID" value="NZ_MSZV01000081.1"/>
</dbReference>
<gene>
    <name evidence="1" type="ORF">C7456_106160</name>
</gene>
<dbReference type="PANTHER" id="PTHR42830:SF2">
    <property type="entry name" value="OSMC_OHR FAMILY PROTEIN"/>
    <property type="match status" value="1"/>
</dbReference>
<dbReference type="Proteomes" id="UP000245812">
    <property type="component" value="Unassembled WGS sequence"/>
</dbReference>
<dbReference type="InterPro" id="IPR003718">
    <property type="entry name" value="OsmC/Ohr_fam"/>
</dbReference>
<dbReference type="InterPro" id="IPR036102">
    <property type="entry name" value="OsmC/Ohrsf"/>
</dbReference>
<reference evidence="1 2" key="1">
    <citation type="submission" date="2018-05" db="EMBL/GenBank/DDBJ databases">
        <title>Genomic Encyclopedia of Type Strains, Phase IV (KMG-IV): sequencing the most valuable type-strain genomes for metagenomic binning, comparative biology and taxonomic classification.</title>
        <authorList>
            <person name="Goeker M."/>
        </authorList>
    </citation>
    <scope>NUCLEOTIDE SEQUENCE [LARGE SCALE GENOMIC DNA]</scope>
    <source>
        <strain evidence="1 2">DSM 14263</strain>
    </source>
</reference>
<dbReference type="AlphaFoldDB" id="A0A316I4R4"/>
<evidence type="ECO:0000313" key="2">
    <source>
        <dbReference type="Proteomes" id="UP000245812"/>
    </source>
</evidence>